<dbReference type="RefSeq" id="WP_169928289.1">
    <property type="nucleotide sequence ID" value="NZ_CP012333.1"/>
</dbReference>
<evidence type="ECO:0000256" key="3">
    <source>
        <dbReference type="PIRSR" id="PIRSR000239-1"/>
    </source>
</evidence>
<dbReference type="EMBL" id="CP012333">
    <property type="protein sequence ID" value="AKV02486.1"/>
    <property type="molecule type" value="Genomic_DNA"/>
</dbReference>
<dbReference type="SUPFAM" id="SSF52833">
    <property type="entry name" value="Thioredoxin-like"/>
    <property type="match status" value="1"/>
</dbReference>
<organism evidence="5 6">
    <name type="scientific">Labilithrix luteola</name>
    <dbReference type="NCBI Taxonomy" id="1391654"/>
    <lineage>
        <taxon>Bacteria</taxon>
        <taxon>Pseudomonadati</taxon>
        <taxon>Myxococcota</taxon>
        <taxon>Polyangia</taxon>
        <taxon>Polyangiales</taxon>
        <taxon>Labilitrichaceae</taxon>
        <taxon>Labilithrix</taxon>
    </lineage>
</organism>
<gene>
    <name evidence="5" type="ORF">AKJ09_09149</name>
</gene>
<dbReference type="PATRIC" id="fig|1391654.3.peg.9273"/>
<dbReference type="AlphaFoldDB" id="A0A0K1Q9L3"/>
<dbReference type="InterPro" id="IPR013766">
    <property type="entry name" value="Thioredoxin_domain"/>
</dbReference>
<dbReference type="InterPro" id="IPR050455">
    <property type="entry name" value="Tpx_Peroxidase_subfamily"/>
</dbReference>
<evidence type="ECO:0000256" key="2">
    <source>
        <dbReference type="ARBA" id="ARBA00023284"/>
    </source>
</evidence>
<dbReference type="InterPro" id="IPR000866">
    <property type="entry name" value="AhpC/TSA"/>
</dbReference>
<feature type="domain" description="Thioredoxin" evidence="4">
    <location>
        <begin position="2"/>
        <end position="157"/>
    </location>
</feature>
<keyword evidence="1" id="KW-0560">Oxidoreductase</keyword>
<dbReference type="Pfam" id="PF00578">
    <property type="entry name" value="AhpC-TSA"/>
    <property type="match status" value="1"/>
</dbReference>
<evidence type="ECO:0000313" key="6">
    <source>
        <dbReference type="Proteomes" id="UP000064967"/>
    </source>
</evidence>
<dbReference type="Gene3D" id="3.40.30.10">
    <property type="entry name" value="Glutaredoxin"/>
    <property type="match status" value="1"/>
</dbReference>
<evidence type="ECO:0000259" key="4">
    <source>
        <dbReference type="PROSITE" id="PS51352"/>
    </source>
</evidence>
<dbReference type="InterPro" id="IPR024706">
    <property type="entry name" value="Peroxiredoxin_AhpC-typ"/>
</dbReference>
<feature type="active site" description="Cysteine sulfenic acid (-SOH) intermediate; for peroxidase activity" evidence="3">
    <location>
        <position position="52"/>
    </location>
</feature>
<dbReference type="Proteomes" id="UP000064967">
    <property type="component" value="Chromosome"/>
</dbReference>
<keyword evidence="6" id="KW-1185">Reference proteome</keyword>
<evidence type="ECO:0000313" key="5">
    <source>
        <dbReference type="EMBL" id="AKV02486.1"/>
    </source>
</evidence>
<dbReference type="InterPro" id="IPR036249">
    <property type="entry name" value="Thioredoxin-like_sf"/>
</dbReference>
<sequence length="157" mass="16981">MIQVGSEAPDFELPSNELTAEGRPGKPIKLSSFRGKKNVVLAFYPLDFSPTCSKEHACFKDDSVRIDGANAQVLGISVDSVWAHQAFAKQMGIGYPLLADFQPRGAVGEKYGLFLADKGIDGRATVIVDKAGKVAWYQKHDGQRSDDEILAVLAKLG</sequence>
<dbReference type="PROSITE" id="PS51352">
    <property type="entry name" value="THIOREDOXIN_2"/>
    <property type="match status" value="1"/>
</dbReference>
<dbReference type="GO" id="GO:0016209">
    <property type="term" value="F:antioxidant activity"/>
    <property type="evidence" value="ECO:0007669"/>
    <property type="project" value="InterPro"/>
</dbReference>
<dbReference type="GO" id="GO:0016491">
    <property type="term" value="F:oxidoreductase activity"/>
    <property type="evidence" value="ECO:0007669"/>
    <property type="project" value="UniProtKB-KW"/>
</dbReference>
<name>A0A0K1Q9L3_9BACT</name>
<keyword evidence="2" id="KW-0676">Redox-active center</keyword>
<evidence type="ECO:0000256" key="1">
    <source>
        <dbReference type="ARBA" id="ARBA00023002"/>
    </source>
</evidence>
<protein>
    <submittedName>
        <fullName evidence="5">Alkyl hydroperoxide reductase subunit C-like protein</fullName>
    </submittedName>
</protein>
<dbReference type="PANTHER" id="PTHR43110">
    <property type="entry name" value="THIOL PEROXIDASE"/>
    <property type="match status" value="1"/>
</dbReference>
<reference evidence="5 6" key="1">
    <citation type="submission" date="2015-08" db="EMBL/GenBank/DDBJ databases">
        <authorList>
            <person name="Babu N.S."/>
            <person name="Beckwith C.J."/>
            <person name="Beseler K.G."/>
            <person name="Brison A."/>
            <person name="Carone J.V."/>
            <person name="Caskin T.P."/>
            <person name="Diamond M."/>
            <person name="Durham M.E."/>
            <person name="Foxe J.M."/>
            <person name="Go M."/>
            <person name="Henderson B.A."/>
            <person name="Jones I.B."/>
            <person name="McGettigan J.A."/>
            <person name="Micheletti S.J."/>
            <person name="Nasrallah M.E."/>
            <person name="Ortiz D."/>
            <person name="Piller C.R."/>
            <person name="Privatt S.R."/>
            <person name="Schneider S.L."/>
            <person name="Sharp S."/>
            <person name="Smith T.C."/>
            <person name="Stanton J.D."/>
            <person name="Ullery H.E."/>
            <person name="Wilson R.J."/>
            <person name="Serrano M.G."/>
            <person name="Buck G."/>
            <person name="Lee V."/>
            <person name="Wang Y."/>
            <person name="Carvalho R."/>
            <person name="Voegtly L."/>
            <person name="Shi R."/>
            <person name="Duckworth R."/>
            <person name="Johnson A."/>
            <person name="Loviza R."/>
            <person name="Walstead R."/>
            <person name="Shah Z."/>
            <person name="Kiflezghi M."/>
            <person name="Wade K."/>
            <person name="Ball S.L."/>
            <person name="Bradley K.W."/>
            <person name="Asai D.J."/>
            <person name="Bowman C.A."/>
            <person name="Russell D.A."/>
            <person name="Pope W.H."/>
            <person name="Jacobs-Sera D."/>
            <person name="Hendrix R.W."/>
            <person name="Hatfull G.F."/>
        </authorList>
    </citation>
    <scope>NUCLEOTIDE SEQUENCE [LARGE SCALE GENOMIC DNA]</scope>
    <source>
        <strain evidence="5 6">DSM 27648</strain>
    </source>
</reference>
<dbReference type="PANTHER" id="PTHR43110:SF1">
    <property type="entry name" value="THIOL PEROXIDASE"/>
    <property type="match status" value="1"/>
</dbReference>
<dbReference type="STRING" id="1391654.AKJ09_09149"/>
<dbReference type="KEGG" id="llu:AKJ09_09149"/>
<proteinExistence type="predicted"/>
<dbReference type="PIRSF" id="PIRSF000239">
    <property type="entry name" value="AHPC"/>
    <property type="match status" value="1"/>
</dbReference>
<accession>A0A0K1Q9L3</accession>